<feature type="transmembrane region" description="Helical" evidence="6">
    <location>
        <begin position="12"/>
        <end position="34"/>
    </location>
</feature>
<keyword evidence="6" id="KW-0472">Membrane</keyword>
<sequence length="502" mass="56523">MEKQKDQKTSRSRCIVSVCFVLIVIEAVVLGLLWSLNYGGFSLPGMPIAGVNASLAEVASACNNADGGNGSAPQDNEHPLELEVEAPPCICLLRLLPSYDPHGTLSKKDMANCTCPSNVAANASSSPSSPVIGSTMPPSCPPAAPTQRPIEEQWYAKGRSWHMPPRFPRCTMDTCFNYSRCDSGQELLIYAYNLPAQPSQYFANIDKSRYYTDDPDMACLFFVFVDTPGLYRSEIHPRDLPYWHGGLNHVLITFGDKWLNKAPYPESIGYASAMATVMHETLYRPGFDVSIPLPPKRHFPDLRRLGPFERKYLMTFRGLRYLFNDGTLRSSADFRGMHNGADIIVVTSCRHSSHTGIRKENATLDEECRRDEALYDSYKFEDLMNSTFGLAPAGRQPASYRFAEILSAGGVPILIVDNYVRPFETLVQWHRCALQFPSTEIHRIISVIRSMKPEEVERRQRYCIQVYERWFSNEEALLKASIAAQKTRFMGAFPSWEPPLID</sequence>
<keyword evidence="4" id="KW-0333">Golgi apparatus</keyword>
<proteinExistence type="inferred from homology"/>
<comment type="subcellular location">
    <subcellularLocation>
        <location evidence="1">Golgi apparatus membrane</location>
        <topology evidence="1">Single-pass type II membrane protein</topology>
    </subcellularLocation>
</comment>
<evidence type="ECO:0000256" key="6">
    <source>
        <dbReference type="SAM" id="Phobius"/>
    </source>
</evidence>
<organism evidence="8 9">
    <name type="scientific">Ceratopteris richardii</name>
    <name type="common">Triangle waterfern</name>
    <dbReference type="NCBI Taxonomy" id="49495"/>
    <lineage>
        <taxon>Eukaryota</taxon>
        <taxon>Viridiplantae</taxon>
        <taxon>Streptophyta</taxon>
        <taxon>Embryophyta</taxon>
        <taxon>Tracheophyta</taxon>
        <taxon>Polypodiopsida</taxon>
        <taxon>Polypodiidae</taxon>
        <taxon>Polypodiales</taxon>
        <taxon>Pteridineae</taxon>
        <taxon>Pteridaceae</taxon>
        <taxon>Parkerioideae</taxon>
        <taxon>Ceratopteris</taxon>
    </lineage>
</organism>
<dbReference type="InterPro" id="IPR004263">
    <property type="entry name" value="Exostosin"/>
</dbReference>
<gene>
    <name evidence="8" type="ORF">KP509_07G053300</name>
</gene>
<keyword evidence="6" id="KW-0812">Transmembrane</keyword>
<keyword evidence="9" id="KW-1185">Reference proteome</keyword>
<feature type="region of interest" description="Disordered" evidence="5">
    <location>
        <begin position="124"/>
        <end position="144"/>
    </location>
</feature>
<evidence type="ECO:0000313" key="8">
    <source>
        <dbReference type="EMBL" id="KAH7433065.1"/>
    </source>
</evidence>
<dbReference type="OrthoDB" id="5954868at2759"/>
<name>A0A8T2UHU8_CERRI</name>
<evidence type="ECO:0000256" key="2">
    <source>
        <dbReference type="ARBA" id="ARBA00010271"/>
    </source>
</evidence>
<evidence type="ECO:0000256" key="3">
    <source>
        <dbReference type="ARBA" id="ARBA00022968"/>
    </source>
</evidence>
<dbReference type="GO" id="GO:0016757">
    <property type="term" value="F:glycosyltransferase activity"/>
    <property type="evidence" value="ECO:0007669"/>
    <property type="project" value="InterPro"/>
</dbReference>
<protein>
    <recommendedName>
        <fullName evidence="7">Exostosin GT47 domain-containing protein</fullName>
    </recommendedName>
</protein>
<feature type="domain" description="Exostosin GT47" evidence="7">
    <location>
        <begin position="163"/>
        <end position="451"/>
    </location>
</feature>
<keyword evidence="3" id="KW-0735">Signal-anchor</keyword>
<dbReference type="Proteomes" id="UP000825935">
    <property type="component" value="Chromosome 7"/>
</dbReference>
<evidence type="ECO:0000256" key="5">
    <source>
        <dbReference type="SAM" id="MobiDB-lite"/>
    </source>
</evidence>
<comment type="caution">
    <text evidence="8">The sequence shown here is derived from an EMBL/GenBank/DDBJ whole genome shotgun (WGS) entry which is preliminary data.</text>
</comment>
<evidence type="ECO:0000313" key="9">
    <source>
        <dbReference type="Proteomes" id="UP000825935"/>
    </source>
</evidence>
<keyword evidence="6" id="KW-1133">Transmembrane helix</keyword>
<dbReference type="PANTHER" id="PTHR11062">
    <property type="entry name" value="EXOSTOSIN HEPARAN SULFATE GLYCOSYLTRANSFERASE -RELATED"/>
    <property type="match status" value="1"/>
</dbReference>
<evidence type="ECO:0000256" key="1">
    <source>
        <dbReference type="ARBA" id="ARBA00004323"/>
    </source>
</evidence>
<dbReference type="Pfam" id="PF03016">
    <property type="entry name" value="Exostosin_GT47"/>
    <property type="match status" value="1"/>
</dbReference>
<accession>A0A8T2UHU8</accession>
<dbReference type="PANTHER" id="PTHR11062:SF73">
    <property type="entry name" value="EXOSTOSIN-LIKE 3"/>
    <property type="match status" value="1"/>
</dbReference>
<dbReference type="OMA" id="CTNDARI"/>
<evidence type="ECO:0000259" key="7">
    <source>
        <dbReference type="Pfam" id="PF03016"/>
    </source>
</evidence>
<dbReference type="AlphaFoldDB" id="A0A8T2UHU8"/>
<reference evidence="8" key="1">
    <citation type="submission" date="2021-08" db="EMBL/GenBank/DDBJ databases">
        <title>WGS assembly of Ceratopteris richardii.</title>
        <authorList>
            <person name="Marchant D.B."/>
            <person name="Chen G."/>
            <person name="Jenkins J."/>
            <person name="Shu S."/>
            <person name="Leebens-Mack J."/>
            <person name="Grimwood J."/>
            <person name="Schmutz J."/>
            <person name="Soltis P."/>
            <person name="Soltis D."/>
            <person name="Chen Z.-H."/>
        </authorList>
    </citation>
    <scope>NUCLEOTIDE SEQUENCE</scope>
    <source>
        <strain evidence="8">Whitten #5841</strain>
        <tissue evidence="8">Leaf</tissue>
    </source>
</reference>
<dbReference type="InterPro" id="IPR040911">
    <property type="entry name" value="Exostosin_GT47"/>
</dbReference>
<evidence type="ECO:0000256" key="4">
    <source>
        <dbReference type="ARBA" id="ARBA00023034"/>
    </source>
</evidence>
<comment type="similarity">
    <text evidence="2">Belongs to the glycosyltransferase 47 family.</text>
</comment>
<dbReference type="EMBL" id="CM035412">
    <property type="protein sequence ID" value="KAH7433065.1"/>
    <property type="molecule type" value="Genomic_DNA"/>
</dbReference>
<dbReference type="GO" id="GO:0000139">
    <property type="term" value="C:Golgi membrane"/>
    <property type="evidence" value="ECO:0007669"/>
    <property type="project" value="UniProtKB-SubCell"/>
</dbReference>